<protein>
    <recommendedName>
        <fullName evidence="1">CxC5 like cysteine cluster associated with KDZ domain-containing protein</fullName>
    </recommendedName>
</protein>
<keyword evidence="3" id="KW-1185">Reference proteome</keyword>
<accession>A0A0C9TLA7</accession>
<dbReference type="EMBL" id="KN837257">
    <property type="protein sequence ID" value="KIJ30648.1"/>
    <property type="molecule type" value="Genomic_DNA"/>
</dbReference>
<dbReference type="Proteomes" id="UP000054279">
    <property type="component" value="Unassembled WGS sequence"/>
</dbReference>
<evidence type="ECO:0000259" key="1">
    <source>
        <dbReference type="Pfam" id="PF18718"/>
    </source>
</evidence>
<proteinExistence type="predicted"/>
<dbReference type="AlphaFoldDB" id="A0A0C9TLA7"/>
<dbReference type="OrthoDB" id="2501483at2759"/>
<name>A0A0C9TLA7_SPHS4</name>
<dbReference type="HOGENOM" id="CLU_1195528_0_0_1"/>
<dbReference type="InterPro" id="IPR041539">
    <property type="entry name" value="CxC5"/>
</dbReference>
<reference evidence="2 3" key="1">
    <citation type="submission" date="2014-06" db="EMBL/GenBank/DDBJ databases">
        <title>Evolutionary Origins and Diversification of the Mycorrhizal Mutualists.</title>
        <authorList>
            <consortium name="DOE Joint Genome Institute"/>
            <consortium name="Mycorrhizal Genomics Consortium"/>
            <person name="Kohler A."/>
            <person name="Kuo A."/>
            <person name="Nagy L.G."/>
            <person name="Floudas D."/>
            <person name="Copeland A."/>
            <person name="Barry K.W."/>
            <person name="Cichocki N."/>
            <person name="Veneault-Fourrey C."/>
            <person name="LaButti K."/>
            <person name="Lindquist E.A."/>
            <person name="Lipzen A."/>
            <person name="Lundell T."/>
            <person name="Morin E."/>
            <person name="Murat C."/>
            <person name="Riley R."/>
            <person name="Ohm R."/>
            <person name="Sun H."/>
            <person name="Tunlid A."/>
            <person name="Henrissat B."/>
            <person name="Grigoriev I.V."/>
            <person name="Hibbett D.S."/>
            <person name="Martin F."/>
        </authorList>
    </citation>
    <scope>NUCLEOTIDE SEQUENCE [LARGE SCALE GENOMIC DNA]</scope>
    <source>
        <strain evidence="2 3">SS14</strain>
    </source>
</reference>
<organism evidence="2 3">
    <name type="scientific">Sphaerobolus stellatus (strain SS14)</name>
    <dbReference type="NCBI Taxonomy" id="990650"/>
    <lineage>
        <taxon>Eukaryota</taxon>
        <taxon>Fungi</taxon>
        <taxon>Dikarya</taxon>
        <taxon>Basidiomycota</taxon>
        <taxon>Agaricomycotina</taxon>
        <taxon>Agaricomycetes</taxon>
        <taxon>Phallomycetidae</taxon>
        <taxon>Geastrales</taxon>
        <taxon>Sphaerobolaceae</taxon>
        <taxon>Sphaerobolus</taxon>
    </lineage>
</organism>
<gene>
    <name evidence="2" type="ORF">M422DRAFT_186877</name>
</gene>
<dbReference type="Pfam" id="PF18718">
    <property type="entry name" value="CxC5"/>
    <property type="match status" value="1"/>
</dbReference>
<sequence>MSKLPCLLCNLFTQHLALYDFRPPMAFCLDPSCRRQDRVLTEPSRHEAVLFTRDYGPIPVYTTSFYCRGCLTCYYPNYYVHTNSSLRSYHGGLPGVIQTSKKVFVEVTLCERFAMQMAMAWKSSTNCARIYNVVFDVLRAKIELPFGWNFTLKFDTDIVSDAFYLYSLLQDYEHHSTMLVLPRCAPSNTARMRGALEERNKRVAGTGQPEWNHTCDLSMKVSVSEDGSLGAL</sequence>
<evidence type="ECO:0000313" key="3">
    <source>
        <dbReference type="Proteomes" id="UP000054279"/>
    </source>
</evidence>
<evidence type="ECO:0000313" key="2">
    <source>
        <dbReference type="EMBL" id="KIJ30648.1"/>
    </source>
</evidence>
<feature type="domain" description="CxC5 like cysteine cluster associated with KDZ" evidence="1">
    <location>
        <begin position="17"/>
        <end position="134"/>
    </location>
</feature>